<feature type="transmembrane region" description="Helical" evidence="3">
    <location>
        <begin position="150"/>
        <end position="171"/>
    </location>
</feature>
<dbReference type="RefSeq" id="WP_282764340.1">
    <property type="nucleotide sequence ID" value="NZ_JASCTH010000025.1"/>
</dbReference>
<feature type="compositionally biased region" description="Basic and acidic residues" evidence="2">
    <location>
        <begin position="261"/>
        <end position="276"/>
    </location>
</feature>
<sequence length="276" mass="28021">MGYYLLLVLGVQAVGAPVTGIIIGCIPVALAVVGNIVARTYPWRRLAVPVALVAAGLVIVNVLEMGGSSPAAESSIATKAFGVLCAFGAVVLWTWYGIANARFLEHHPEVPDAGWSVIIGLGTGAIALVALPLAAVTGQLGDNGEGRGSVGALVLTSLILGVAVSWGGTALWNVASGRLPPTAAGMLINVETMSGFAYVYIARGEWPPVGQLAGFARILTGVAVVMRLRVHGATTPDGAGTPMRADAAAGAGTPASPIGTEETRDVRPATREGREP</sequence>
<evidence type="ECO:0000256" key="3">
    <source>
        <dbReference type="SAM" id="Phobius"/>
    </source>
</evidence>
<feature type="transmembrane region" description="Helical" evidence="3">
    <location>
        <begin position="46"/>
        <end position="64"/>
    </location>
</feature>
<feature type="transmembrane region" description="Helical" evidence="3">
    <location>
        <begin position="7"/>
        <end position="34"/>
    </location>
</feature>
<name>A0ABT6WU86_9ACTN</name>
<keyword evidence="6" id="KW-1185">Reference proteome</keyword>
<accession>A0ABT6WU86</accession>
<evidence type="ECO:0000256" key="2">
    <source>
        <dbReference type="SAM" id="MobiDB-lite"/>
    </source>
</evidence>
<evidence type="ECO:0000259" key="4">
    <source>
        <dbReference type="Pfam" id="PF00892"/>
    </source>
</evidence>
<evidence type="ECO:0000313" key="6">
    <source>
        <dbReference type="Proteomes" id="UP001241758"/>
    </source>
</evidence>
<keyword evidence="3" id="KW-1133">Transmembrane helix</keyword>
<keyword evidence="3" id="KW-0812">Transmembrane</keyword>
<feature type="region of interest" description="Disordered" evidence="2">
    <location>
        <begin position="235"/>
        <end position="276"/>
    </location>
</feature>
<feature type="compositionally biased region" description="Low complexity" evidence="2">
    <location>
        <begin position="238"/>
        <end position="260"/>
    </location>
</feature>
<proteinExistence type="inferred from homology"/>
<gene>
    <name evidence="5" type="ORF">QLQ12_32380</name>
</gene>
<dbReference type="EMBL" id="JASCTH010000025">
    <property type="protein sequence ID" value="MDI6103316.1"/>
    <property type="molecule type" value="Genomic_DNA"/>
</dbReference>
<reference evidence="5 6" key="1">
    <citation type="submission" date="2023-05" db="EMBL/GenBank/DDBJ databases">
        <title>Actinoplanes sp. NEAU-A12 genome sequencing.</title>
        <authorList>
            <person name="Wang Z.-S."/>
        </authorList>
    </citation>
    <scope>NUCLEOTIDE SEQUENCE [LARGE SCALE GENOMIC DNA]</scope>
    <source>
        <strain evidence="5 6">NEAU-A12</strain>
    </source>
</reference>
<dbReference type="Proteomes" id="UP001241758">
    <property type="component" value="Unassembled WGS sequence"/>
</dbReference>
<organism evidence="5 6">
    <name type="scientific">Actinoplanes sandaracinus</name>
    <dbReference type="NCBI Taxonomy" id="3045177"/>
    <lineage>
        <taxon>Bacteria</taxon>
        <taxon>Bacillati</taxon>
        <taxon>Actinomycetota</taxon>
        <taxon>Actinomycetes</taxon>
        <taxon>Micromonosporales</taxon>
        <taxon>Micromonosporaceae</taxon>
        <taxon>Actinoplanes</taxon>
    </lineage>
</organism>
<feature type="domain" description="EamA" evidence="4">
    <location>
        <begin position="81"/>
        <end position="226"/>
    </location>
</feature>
<dbReference type="InterPro" id="IPR000620">
    <property type="entry name" value="EamA_dom"/>
</dbReference>
<evidence type="ECO:0000313" key="5">
    <source>
        <dbReference type="EMBL" id="MDI6103316.1"/>
    </source>
</evidence>
<feature type="transmembrane region" description="Helical" evidence="3">
    <location>
        <begin position="76"/>
        <end position="95"/>
    </location>
</feature>
<comment type="caution">
    <text evidence="5">The sequence shown here is derived from an EMBL/GenBank/DDBJ whole genome shotgun (WGS) entry which is preliminary data.</text>
</comment>
<dbReference type="Pfam" id="PF00892">
    <property type="entry name" value="EamA"/>
    <property type="match status" value="1"/>
</dbReference>
<keyword evidence="3" id="KW-0472">Membrane</keyword>
<feature type="transmembrane region" description="Helical" evidence="3">
    <location>
        <begin position="115"/>
        <end position="138"/>
    </location>
</feature>
<protein>
    <submittedName>
        <fullName evidence="5">DMT family transporter</fullName>
    </submittedName>
</protein>
<comment type="similarity">
    <text evidence="1">Belongs to the EamA transporter family.</text>
</comment>
<evidence type="ECO:0000256" key="1">
    <source>
        <dbReference type="ARBA" id="ARBA00007362"/>
    </source>
</evidence>